<protein>
    <submittedName>
        <fullName evidence="1">Uncharacterized protein</fullName>
    </submittedName>
</protein>
<dbReference type="Proteomes" id="UP000018951">
    <property type="component" value="Unassembled WGS sequence"/>
</dbReference>
<reference evidence="1 2" key="1">
    <citation type="journal article" date="2013" name="PLoS ONE">
        <title>Bacterial endosymbiosis in a chordate host: long-term co-evolution and conservation of secondary metabolism.</title>
        <authorList>
            <person name="Kwan J.C."/>
            <person name="Schmidt E.W."/>
        </authorList>
    </citation>
    <scope>NUCLEOTIDE SEQUENCE [LARGE SCALE GENOMIC DNA]</scope>
    <source>
        <strain evidence="2">L6</strain>
    </source>
</reference>
<accession>W2V2M3</accession>
<name>W2V2M3_9RICK</name>
<dbReference type="AlphaFoldDB" id="W2V2M3"/>
<dbReference type="EMBL" id="AXCJ01000001">
    <property type="protein sequence ID" value="ETO91912.1"/>
    <property type="molecule type" value="Genomic_DNA"/>
</dbReference>
<organism evidence="1 2">
    <name type="scientific">Candidatus Xenolissoclinum pacificiensis L6</name>
    <dbReference type="NCBI Taxonomy" id="1401685"/>
    <lineage>
        <taxon>Bacteria</taxon>
        <taxon>Pseudomonadati</taxon>
        <taxon>Pseudomonadota</taxon>
        <taxon>Alphaproteobacteria</taxon>
        <taxon>Rickettsiales</taxon>
        <taxon>Anaplasmataceae</taxon>
        <taxon>Candidatus Xenolissoclinum</taxon>
    </lineage>
</organism>
<comment type="caution">
    <text evidence="1">The sequence shown here is derived from an EMBL/GenBank/DDBJ whole genome shotgun (WGS) entry which is preliminary data.</text>
</comment>
<sequence>MYTVTDRHLLHVSVHVAGCNVFQAAQRKYPGVKVTDAGYRGTSQILLY</sequence>
<evidence type="ECO:0000313" key="2">
    <source>
        <dbReference type="Proteomes" id="UP000018951"/>
    </source>
</evidence>
<keyword evidence="2" id="KW-1185">Reference proteome</keyword>
<gene>
    <name evidence="1" type="ORF">P857_1092</name>
</gene>
<evidence type="ECO:0000313" key="1">
    <source>
        <dbReference type="EMBL" id="ETO91912.1"/>
    </source>
</evidence>
<proteinExistence type="predicted"/>